<comment type="caution">
    <text evidence="1">The sequence shown here is derived from an EMBL/GenBank/DDBJ whole genome shotgun (WGS) entry which is preliminary data.</text>
</comment>
<dbReference type="EMBL" id="JAIWYP010000003">
    <property type="protein sequence ID" value="KAH3854481.1"/>
    <property type="molecule type" value="Genomic_DNA"/>
</dbReference>
<reference evidence="1" key="1">
    <citation type="journal article" date="2019" name="bioRxiv">
        <title>The Genome of the Zebra Mussel, Dreissena polymorpha: A Resource for Invasive Species Research.</title>
        <authorList>
            <person name="McCartney M.A."/>
            <person name="Auch B."/>
            <person name="Kono T."/>
            <person name="Mallez S."/>
            <person name="Zhang Y."/>
            <person name="Obille A."/>
            <person name="Becker A."/>
            <person name="Abrahante J.E."/>
            <person name="Garbe J."/>
            <person name="Badalamenti J.P."/>
            <person name="Herman A."/>
            <person name="Mangelson H."/>
            <person name="Liachko I."/>
            <person name="Sullivan S."/>
            <person name="Sone E.D."/>
            <person name="Koren S."/>
            <person name="Silverstein K.A.T."/>
            <person name="Beckman K.B."/>
            <person name="Gohl D.M."/>
        </authorList>
    </citation>
    <scope>NUCLEOTIDE SEQUENCE</scope>
    <source>
        <strain evidence="1">Duluth1</strain>
        <tissue evidence="1">Whole animal</tissue>
    </source>
</reference>
<sequence length="204" mass="23022">MKDARAKVFRKKVTHHIATGRSVLSDEEEEEQQILHRTSSAIAYSDKLPAKVFRKNVTHQTATGRGVSSDDEEVEEQPILHRTSSAIAYSDKLPASRLPQPVLGSDRNQFQRGQSFSRSALRDIPKSLVYDGKSRWQSFHMKFEQYARSFGWNAEGCKMCLLHCLSGTALDYCAQIMKSNPEVPCRILFKKLEGRFGAELAESA</sequence>
<protein>
    <submittedName>
        <fullName evidence="1">Uncharacterized protein</fullName>
    </submittedName>
</protein>
<dbReference type="AlphaFoldDB" id="A0A9D4LAB6"/>
<gene>
    <name evidence="1" type="ORF">DPMN_097024</name>
</gene>
<organism evidence="1 2">
    <name type="scientific">Dreissena polymorpha</name>
    <name type="common">Zebra mussel</name>
    <name type="synonym">Mytilus polymorpha</name>
    <dbReference type="NCBI Taxonomy" id="45954"/>
    <lineage>
        <taxon>Eukaryota</taxon>
        <taxon>Metazoa</taxon>
        <taxon>Spiralia</taxon>
        <taxon>Lophotrochozoa</taxon>
        <taxon>Mollusca</taxon>
        <taxon>Bivalvia</taxon>
        <taxon>Autobranchia</taxon>
        <taxon>Heteroconchia</taxon>
        <taxon>Euheterodonta</taxon>
        <taxon>Imparidentia</taxon>
        <taxon>Neoheterodontei</taxon>
        <taxon>Myida</taxon>
        <taxon>Dreissenoidea</taxon>
        <taxon>Dreissenidae</taxon>
        <taxon>Dreissena</taxon>
    </lineage>
</organism>
<reference evidence="1" key="2">
    <citation type="submission" date="2020-11" db="EMBL/GenBank/DDBJ databases">
        <authorList>
            <person name="McCartney M.A."/>
            <person name="Auch B."/>
            <person name="Kono T."/>
            <person name="Mallez S."/>
            <person name="Becker A."/>
            <person name="Gohl D.M."/>
            <person name="Silverstein K.A.T."/>
            <person name="Koren S."/>
            <person name="Bechman K.B."/>
            <person name="Herman A."/>
            <person name="Abrahante J.E."/>
            <person name="Garbe J."/>
        </authorList>
    </citation>
    <scope>NUCLEOTIDE SEQUENCE</scope>
    <source>
        <strain evidence="1">Duluth1</strain>
        <tissue evidence="1">Whole animal</tissue>
    </source>
</reference>
<keyword evidence="2" id="KW-1185">Reference proteome</keyword>
<proteinExistence type="predicted"/>
<evidence type="ECO:0000313" key="2">
    <source>
        <dbReference type="Proteomes" id="UP000828390"/>
    </source>
</evidence>
<name>A0A9D4LAB6_DREPO</name>
<evidence type="ECO:0000313" key="1">
    <source>
        <dbReference type="EMBL" id="KAH3854481.1"/>
    </source>
</evidence>
<dbReference type="Proteomes" id="UP000828390">
    <property type="component" value="Unassembled WGS sequence"/>
</dbReference>
<accession>A0A9D4LAB6</accession>